<feature type="region of interest" description="Disordered" evidence="6">
    <location>
        <begin position="509"/>
        <end position="539"/>
    </location>
</feature>
<feature type="domain" description="HTH psq-type" evidence="7">
    <location>
        <begin position="1"/>
        <end position="46"/>
    </location>
</feature>
<dbReference type="InterPro" id="IPR006600">
    <property type="entry name" value="HTH_CenpB_DNA-bd_dom"/>
</dbReference>
<dbReference type="Pfam" id="PF03221">
    <property type="entry name" value="HTH_Tnp_Tc5"/>
    <property type="match status" value="1"/>
</dbReference>
<dbReference type="Pfam" id="PF05225">
    <property type="entry name" value="HTH_psq"/>
    <property type="match status" value="1"/>
</dbReference>
<feature type="region of interest" description="Disordered" evidence="6">
    <location>
        <begin position="383"/>
        <end position="410"/>
    </location>
</feature>
<dbReference type="InterPro" id="IPR050863">
    <property type="entry name" value="CenT-Element_Derived"/>
</dbReference>
<reference evidence="9 10" key="1">
    <citation type="submission" date="2023-04" db="EMBL/GenBank/DDBJ databases">
        <title>Colletotrichum tabacum stain YC1 causing leaf anthracnose on Nicotiana tabacum(L.) cv.</title>
        <authorList>
            <person name="Ji Z."/>
            <person name="Wang M."/>
            <person name="Zhang J."/>
            <person name="Wang N."/>
            <person name="Zhou Z."/>
        </authorList>
    </citation>
    <scope>NUCLEOTIDE SEQUENCE [LARGE SCALE GENOMIC DNA]</scope>
    <source>
        <strain evidence="9 10">YC1</strain>
    </source>
</reference>
<feature type="domain" description="HTH CENPB-type" evidence="8">
    <location>
        <begin position="48"/>
        <end position="118"/>
    </location>
</feature>
<keyword evidence="10" id="KW-1185">Reference proteome</keyword>
<evidence type="ECO:0000256" key="3">
    <source>
        <dbReference type="ARBA" id="ARBA00023242"/>
    </source>
</evidence>
<dbReference type="InterPro" id="IPR036397">
    <property type="entry name" value="RNaseH_sf"/>
</dbReference>
<dbReference type="InterPro" id="IPR004875">
    <property type="entry name" value="DDE_SF_endonuclease_dom"/>
</dbReference>
<dbReference type="Gene3D" id="3.30.420.10">
    <property type="entry name" value="Ribonuclease H-like superfamily/Ribonuclease H"/>
    <property type="match status" value="1"/>
</dbReference>
<dbReference type="Proteomes" id="UP001327957">
    <property type="component" value="Unassembled WGS sequence"/>
</dbReference>
<organism evidence="9 10">
    <name type="scientific">Colletotrichum tabaci</name>
    <dbReference type="NCBI Taxonomy" id="1209068"/>
    <lineage>
        <taxon>Eukaryota</taxon>
        <taxon>Fungi</taxon>
        <taxon>Dikarya</taxon>
        <taxon>Ascomycota</taxon>
        <taxon>Pezizomycotina</taxon>
        <taxon>Sordariomycetes</taxon>
        <taxon>Hypocreomycetidae</taxon>
        <taxon>Glomerellales</taxon>
        <taxon>Glomerellaceae</taxon>
        <taxon>Colletotrichum</taxon>
        <taxon>Colletotrichum destructivum species complex</taxon>
    </lineage>
</organism>
<feature type="region of interest" description="Disordered" evidence="6">
    <location>
        <begin position="858"/>
        <end position="909"/>
    </location>
</feature>
<dbReference type="EMBL" id="JASAOK010000015">
    <property type="protein sequence ID" value="KAK6223554.1"/>
    <property type="molecule type" value="Genomic_DNA"/>
</dbReference>
<dbReference type="InterPro" id="IPR007889">
    <property type="entry name" value="HTH_Psq"/>
</dbReference>
<feature type="coiled-coil region" evidence="5">
    <location>
        <begin position="803"/>
        <end position="837"/>
    </location>
</feature>
<keyword evidence="3 4" id="KW-0539">Nucleus</keyword>
<evidence type="ECO:0000256" key="5">
    <source>
        <dbReference type="SAM" id="Coils"/>
    </source>
</evidence>
<dbReference type="InterPro" id="IPR009057">
    <property type="entry name" value="Homeodomain-like_sf"/>
</dbReference>
<feature type="compositionally biased region" description="Low complexity" evidence="6">
    <location>
        <begin position="383"/>
        <end position="398"/>
    </location>
</feature>
<feature type="DNA-binding region" description="H-T-H motif" evidence="4">
    <location>
        <begin position="22"/>
        <end position="42"/>
    </location>
</feature>
<dbReference type="PROSITE" id="PS51253">
    <property type="entry name" value="HTH_CENPB"/>
    <property type="match status" value="1"/>
</dbReference>
<evidence type="ECO:0000256" key="6">
    <source>
        <dbReference type="SAM" id="MobiDB-lite"/>
    </source>
</evidence>
<keyword evidence="2 4" id="KW-0238">DNA-binding</keyword>
<evidence type="ECO:0000256" key="2">
    <source>
        <dbReference type="ARBA" id="ARBA00023125"/>
    </source>
</evidence>
<protein>
    <submittedName>
        <fullName evidence="9">Transposase</fullName>
    </submittedName>
</protein>
<evidence type="ECO:0000313" key="10">
    <source>
        <dbReference type="Proteomes" id="UP001327957"/>
    </source>
</evidence>
<evidence type="ECO:0000259" key="8">
    <source>
        <dbReference type="PROSITE" id="PS51253"/>
    </source>
</evidence>
<comment type="subcellular location">
    <subcellularLocation>
        <location evidence="1 4">Nucleus</location>
    </subcellularLocation>
</comment>
<dbReference type="AlphaFoldDB" id="A0AAV9TKF3"/>
<name>A0AAV9TKF3_9PEZI</name>
<dbReference type="PANTHER" id="PTHR19303">
    <property type="entry name" value="TRANSPOSON"/>
    <property type="match status" value="1"/>
</dbReference>
<proteinExistence type="predicted"/>
<dbReference type="Pfam" id="PF03184">
    <property type="entry name" value="DDE_1"/>
    <property type="match status" value="2"/>
</dbReference>
<sequence>MVRYSEDELNQALEAISNGLSLRKASLQYGVPRSTLQLRLQGSQARSIAFSDLQRLSPSQEAKLAEWVRIQHALGLPPSHQQVKEFAGRILHAMGDTQPVGRGWIQAFIRRNPSVKVQRSRSIDSRRVNGASTEVIRDWFKHLAIPEIISIKPANRYNMDETGILEGQGSNGLVLGMSETKSVRKKQPGSRAWVSIIECISALGYVLNPLVIYKGKAVQQQWFPLDLSPYEGWQFTATENGWTSDATAVEWLQKVFIPQTLPQGKEVRLLIMDGHGSHTTTDFMWLCYINNIHLLFLPPHTSHVLQPLDQSVFSPVKSAYRKELGYLSQWNDSTIVGKRNFIGCYQKARTAGMTMQNIRSGWKWTGLWPVSMAKPLMSSLLLPTTPKPSASSDQVSKGQSGGKEGKEAEGWASASSAVVWSTPRKMKDLAGQLKLFTELDNDASTQRLLFIKVKKGFSEQSYNLATAQHKLELLQAQVNNTAVRKRRAVQIDPNTKFANIKDIQQAQIEAGDKEDDEAESSASDNPMLGSMASQHIQKKQPGSRTWVSIIECVAADGRSLCPLVIYKGKSVQAQWFPSNLFGYEGWHFTYTDNGWTTEKTALEWLKKVFIPGTMPSEPEAARLLVLDGHYSHISTDFMWECFQNKIYLLYLPPHSSAVLQPLDVAVFSPLKQAYRKEVGYLDDWVTDSTVAGKRAFLECYFKARKASITSQNIKSGWRASGLWPVSIRRPLSNPMVSKAQETSQQTNQPSSQQWDEAISIALWSTPHRSADLRRQLHLFNQLGKDGLDTHTIRHLSRKVQKGYDEQASRVVHLEQQVRQLEGQLEEQQQRKRKKVRLSPNRTFANIWDIQRAQGLDIGDIGSPDESRASELSSEAGSCIWVGGRDSEMGGDSGGDDGDDGGAEVGVVRK</sequence>
<dbReference type="GO" id="GO:0005634">
    <property type="term" value="C:nucleus"/>
    <property type="evidence" value="ECO:0007669"/>
    <property type="project" value="UniProtKB-SubCell"/>
</dbReference>
<evidence type="ECO:0000259" key="7">
    <source>
        <dbReference type="PROSITE" id="PS50960"/>
    </source>
</evidence>
<dbReference type="SUPFAM" id="SSF46689">
    <property type="entry name" value="Homeodomain-like"/>
    <property type="match status" value="2"/>
</dbReference>
<evidence type="ECO:0000313" key="9">
    <source>
        <dbReference type="EMBL" id="KAK6223554.1"/>
    </source>
</evidence>
<gene>
    <name evidence="9" type="ORF">QIS74_03498</name>
</gene>
<evidence type="ECO:0000256" key="1">
    <source>
        <dbReference type="ARBA" id="ARBA00004123"/>
    </source>
</evidence>
<dbReference type="Gene3D" id="1.10.10.60">
    <property type="entry name" value="Homeodomain-like"/>
    <property type="match status" value="1"/>
</dbReference>
<accession>A0AAV9TKF3</accession>
<dbReference type="GO" id="GO:0003677">
    <property type="term" value="F:DNA binding"/>
    <property type="evidence" value="ECO:0007669"/>
    <property type="project" value="UniProtKB-UniRule"/>
</dbReference>
<dbReference type="PROSITE" id="PS50960">
    <property type="entry name" value="HTH_PSQ"/>
    <property type="match status" value="1"/>
</dbReference>
<dbReference type="SMART" id="SM00674">
    <property type="entry name" value="CENPB"/>
    <property type="match status" value="1"/>
</dbReference>
<keyword evidence="5" id="KW-0175">Coiled coil</keyword>
<dbReference type="PANTHER" id="PTHR19303:SF74">
    <property type="entry name" value="POGO TRANSPOSABLE ELEMENT WITH KRAB DOMAIN"/>
    <property type="match status" value="1"/>
</dbReference>
<evidence type="ECO:0000256" key="4">
    <source>
        <dbReference type="PROSITE-ProRule" id="PRU00320"/>
    </source>
</evidence>
<comment type="caution">
    <text evidence="9">The sequence shown here is derived from an EMBL/GenBank/DDBJ whole genome shotgun (WGS) entry which is preliminary data.</text>
</comment>